<proteinExistence type="predicted"/>
<protein>
    <recommendedName>
        <fullName evidence="3">Esterase</fullName>
    </recommendedName>
</protein>
<keyword evidence="2" id="KW-1185">Reference proteome</keyword>
<dbReference type="EMBL" id="BAAASD010000015">
    <property type="protein sequence ID" value="GAA2347843.1"/>
    <property type="molecule type" value="Genomic_DNA"/>
</dbReference>
<name>A0ABN3GB44_9ACTN</name>
<dbReference type="Proteomes" id="UP001500253">
    <property type="component" value="Unassembled WGS sequence"/>
</dbReference>
<dbReference type="NCBIfam" id="NF033521">
    <property type="entry name" value="lasso_leader_L3"/>
    <property type="match status" value="1"/>
</dbReference>
<evidence type="ECO:0000313" key="2">
    <source>
        <dbReference type="Proteomes" id="UP001500253"/>
    </source>
</evidence>
<reference evidence="1 2" key="1">
    <citation type="journal article" date="2019" name="Int. J. Syst. Evol. Microbiol.">
        <title>The Global Catalogue of Microorganisms (GCM) 10K type strain sequencing project: providing services to taxonomists for standard genome sequencing and annotation.</title>
        <authorList>
            <consortium name="The Broad Institute Genomics Platform"/>
            <consortium name="The Broad Institute Genome Sequencing Center for Infectious Disease"/>
            <person name="Wu L."/>
            <person name="Ma J."/>
        </authorList>
    </citation>
    <scope>NUCLEOTIDE SEQUENCE [LARGE SCALE GENOMIC DNA]</scope>
    <source>
        <strain evidence="1 2">JCM 4316</strain>
    </source>
</reference>
<dbReference type="RefSeq" id="WP_346175666.1">
    <property type="nucleotide sequence ID" value="NZ_BAAASD010000015.1"/>
</dbReference>
<sequence length="39" mass="4208">MDATPYEAPALFVIGGFADKTRWVHIGWLPDLVTAGYAG</sequence>
<gene>
    <name evidence="1" type="ORF">GCM10010246_38630</name>
</gene>
<organism evidence="1 2">
    <name type="scientific">Streptomyces cuspidosporus</name>
    <dbReference type="NCBI Taxonomy" id="66882"/>
    <lineage>
        <taxon>Bacteria</taxon>
        <taxon>Bacillati</taxon>
        <taxon>Actinomycetota</taxon>
        <taxon>Actinomycetes</taxon>
        <taxon>Kitasatosporales</taxon>
        <taxon>Streptomycetaceae</taxon>
        <taxon>Streptomyces</taxon>
    </lineage>
</organism>
<comment type="caution">
    <text evidence="1">The sequence shown here is derived from an EMBL/GenBank/DDBJ whole genome shotgun (WGS) entry which is preliminary data.</text>
</comment>
<evidence type="ECO:0000313" key="1">
    <source>
        <dbReference type="EMBL" id="GAA2347843.1"/>
    </source>
</evidence>
<accession>A0ABN3GB44</accession>
<evidence type="ECO:0008006" key="3">
    <source>
        <dbReference type="Google" id="ProtNLM"/>
    </source>
</evidence>